<dbReference type="AlphaFoldDB" id="A0A1F7W4U3"/>
<evidence type="ECO:0000256" key="2">
    <source>
        <dbReference type="ARBA" id="ARBA00007663"/>
    </source>
</evidence>
<evidence type="ECO:0000256" key="6">
    <source>
        <dbReference type="ARBA" id="ARBA00048366"/>
    </source>
</evidence>
<evidence type="ECO:0000313" key="9">
    <source>
        <dbReference type="Proteomes" id="UP000176501"/>
    </source>
</evidence>
<evidence type="ECO:0000313" key="8">
    <source>
        <dbReference type="EMBL" id="OGL97811.1"/>
    </source>
</evidence>
<accession>A0A1F7W4U3</accession>
<dbReference type="EMBL" id="MGFE01000029">
    <property type="protein sequence ID" value="OGL97811.1"/>
    <property type="molecule type" value="Genomic_DNA"/>
</dbReference>
<evidence type="ECO:0000256" key="3">
    <source>
        <dbReference type="ARBA" id="ARBA00012584"/>
    </source>
</evidence>
<keyword evidence="5" id="KW-0808">Transferase</keyword>
<organism evidence="8 9">
    <name type="scientific">Candidatus Uhrbacteria bacterium RIFOXYB2_FULL_57_15</name>
    <dbReference type="NCBI Taxonomy" id="1802422"/>
    <lineage>
        <taxon>Bacteria</taxon>
        <taxon>Candidatus Uhriibacteriota</taxon>
    </lineage>
</organism>
<reference evidence="8 9" key="1">
    <citation type="journal article" date="2016" name="Nat. Commun.">
        <title>Thousands of microbial genomes shed light on interconnected biogeochemical processes in an aquifer system.</title>
        <authorList>
            <person name="Anantharaman K."/>
            <person name="Brown C.T."/>
            <person name="Hug L.A."/>
            <person name="Sharon I."/>
            <person name="Castelle C.J."/>
            <person name="Probst A.J."/>
            <person name="Thomas B.C."/>
            <person name="Singh A."/>
            <person name="Wilkins M.J."/>
            <person name="Karaoz U."/>
            <person name="Brodie E.L."/>
            <person name="Williams K.H."/>
            <person name="Hubbard S.S."/>
            <person name="Banfield J.F."/>
        </authorList>
    </citation>
    <scope>NUCLEOTIDE SEQUENCE [LARGE SCALE GENOMIC DNA]</scope>
</reference>
<gene>
    <name evidence="8" type="ORF">A2304_03795</name>
</gene>
<name>A0A1F7W4U3_9BACT</name>
<dbReference type="GO" id="GO:0006450">
    <property type="term" value="P:regulation of translational fidelity"/>
    <property type="evidence" value="ECO:0007669"/>
    <property type="project" value="TreeGrafter"/>
</dbReference>
<dbReference type="InterPro" id="IPR006070">
    <property type="entry name" value="Sua5-like_dom"/>
</dbReference>
<sequence length="196" mass="20653">MPPKNKQIEAAVNVLRQGGVVVFPTETAYGLAADATDPRAVRRVYQIKGREPGKTPPLIVADRAMAEEYVEIPEALHTLADAHWPGALTVVGKVGKGLASGVVRADGTVAVRVSAHPVARALSKGLGLPIVATSANVSGLAPCYSVRTFRRQLRAAGHPEPDAVVDVGPIPRRKPSTIVTVKRGKTVILRQGSVKL</sequence>
<comment type="catalytic activity">
    <reaction evidence="6">
        <text>L-threonine + hydrogencarbonate + ATP = L-threonylcarbamoyladenylate + diphosphate + H2O</text>
        <dbReference type="Rhea" id="RHEA:36407"/>
        <dbReference type="ChEBI" id="CHEBI:15377"/>
        <dbReference type="ChEBI" id="CHEBI:17544"/>
        <dbReference type="ChEBI" id="CHEBI:30616"/>
        <dbReference type="ChEBI" id="CHEBI:33019"/>
        <dbReference type="ChEBI" id="CHEBI:57926"/>
        <dbReference type="ChEBI" id="CHEBI:73682"/>
        <dbReference type="EC" id="2.7.7.87"/>
    </reaction>
</comment>
<feature type="domain" description="YrdC-like" evidence="7">
    <location>
        <begin position="5"/>
        <end position="194"/>
    </location>
</feature>
<comment type="similarity">
    <text evidence="2">Belongs to the SUA5 family.</text>
</comment>
<dbReference type="PROSITE" id="PS51163">
    <property type="entry name" value="YRDC"/>
    <property type="match status" value="1"/>
</dbReference>
<protein>
    <recommendedName>
        <fullName evidence="3">L-threonylcarbamoyladenylate synthase</fullName>
        <ecNumber evidence="3">2.7.7.87</ecNumber>
    </recommendedName>
</protein>
<comment type="subcellular location">
    <subcellularLocation>
        <location evidence="1">Cytoplasm</location>
    </subcellularLocation>
</comment>
<proteinExistence type="inferred from homology"/>
<dbReference type="GO" id="GO:0061710">
    <property type="term" value="F:L-threonylcarbamoyladenylate synthase"/>
    <property type="evidence" value="ECO:0007669"/>
    <property type="project" value="UniProtKB-EC"/>
</dbReference>
<dbReference type="GO" id="GO:0005737">
    <property type="term" value="C:cytoplasm"/>
    <property type="evidence" value="ECO:0007669"/>
    <property type="project" value="UniProtKB-SubCell"/>
</dbReference>
<keyword evidence="4" id="KW-0963">Cytoplasm</keyword>
<dbReference type="SUPFAM" id="SSF55821">
    <property type="entry name" value="YrdC/RibB"/>
    <property type="match status" value="1"/>
</dbReference>
<dbReference type="PANTHER" id="PTHR17490">
    <property type="entry name" value="SUA5"/>
    <property type="match status" value="1"/>
</dbReference>
<evidence type="ECO:0000256" key="5">
    <source>
        <dbReference type="ARBA" id="ARBA00022679"/>
    </source>
</evidence>
<comment type="caution">
    <text evidence="8">The sequence shown here is derived from an EMBL/GenBank/DDBJ whole genome shotgun (WGS) entry which is preliminary data.</text>
</comment>
<dbReference type="NCBIfam" id="TIGR00057">
    <property type="entry name" value="L-threonylcarbamoyladenylate synthase"/>
    <property type="match status" value="1"/>
</dbReference>
<dbReference type="EC" id="2.7.7.87" evidence="3"/>
<evidence type="ECO:0000256" key="4">
    <source>
        <dbReference type="ARBA" id="ARBA00022490"/>
    </source>
</evidence>
<dbReference type="Gene3D" id="3.90.870.10">
    <property type="entry name" value="DHBP synthase"/>
    <property type="match status" value="1"/>
</dbReference>
<dbReference type="Pfam" id="PF01300">
    <property type="entry name" value="Sua5_yciO_yrdC"/>
    <property type="match status" value="1"/>
</dbReference>
<dbReference type="InterPro" id="IPR050156">
    <property type="entry name" value="TC-AMP_synthase_SUA5"/>
</dbReference>
<evidence type="ECO:0000256" key="1">
    <source>
        <dbReference type="ARBA" id="ARBA00004496"/>
    </source>
</evidence>
<dbReference type="GO" id="GO:0000049">
    <property type="term" value="F:tRNA binding"/>
    <property type="evidence" value="ECO:0007669"/>
    <property type="project" value="TreeGrafter"/>
</dbReference>
<dbReference type="PANTHER" id="PTHR17490:SF18">
    <property type="entry name" value="THREONYLCARBAMOYL-AMP SYNTHASE"/>
    <property type="match status" value="1"/>
</dbReference>
<dbReference type="GO" id="GO:0003725">
    <property type="term" value="F:double-stranded RNA binding"/>
    <property type="evidence" value="ECO:0007669"/>
    <property type="project" value="InterPro"/>
</dbReference>
<evidence type="ECO:0000259" key="7">
    <source>
        <dbReference type="PROSITE" id="PS51163"/>
    </source>
</evidence>
<dbReference type="Proteomes" id="UP000176501">
    <property type="component" value="Unassembled WGS sequence"/>
</dbReference>
<dbReference type="InterPro" id="IPR017945">
    <property type="entry name" value="DHBP_synth_RibB-like_a/b_dom"/>
</dbReference>